<protein>
    <submittedName>
        <fullName evidence="1">Peptidase M20 domain-containing protein 2</fullName>
    </submittedName>
</protein>
<evidence type="ECO:0000313" key="1">
    <source>
        <dbReference type="EMBL" id="GFS23842.1"/>
    </source>
</evidence>
<dbReference type="PANTHER" id="PTHR30575">
    <property type="entry name" value="PEPTIDASE M20"/>
    <property type="match status" value="1"/>
</dbReference>
<comment type="caution">
    <text evidence="1">The sequence shown here is derived from an EMBL/GenBank/DDBJ whole genome shotgun (WGS) entry which is preliminary data.</text>
</comment>
<dbReference type="Proteomes" id="UP000762676">
    <property type="component" value="Unassembled WGS sequence"/>
</dbReference>
<dbReference type="Gene3D" id="3.30.70.360">
    <property type="match status" value="1"/>
</dbReference>
<dbReference type="GO" id="GO:0016805">
    <property type="term" value="F:dipeptidase activity"/>
    <property type="evidence" value="ECO:0007669"/>
    <property type="project" value="TreeGrafter"/>
</dbReference>
<name>A0AAV4JQR4_9GAST</name>
<dbReference type="InterPro" id="IPR052030">
    <property type="entry name" value="Peptidase_M20/M20A_hydrolases"/>
</dbReference>
<dbReference type="PANTHER" id="PTHR30575:SF0">
    <property type="entry name" value="XAA-ARG DIPEPTIDASE"/>
    <property type="match status" value="1"/>
</dbReference>
<reference evidence="1 2" key="1">
    <citation type="journal article" date="2021" name="Elife">
        <title>Chloroplast acquisition without the gene transfer in kleptoplastic sea slugs, Plakobranchus ocellatus.</title>
        <authorList>
            <person name="Maeda T."/>
            <person name="Takahashi S."/>
            <person name="Yoshida T."/>
            <person name="Shimamura S."/>
            <person name="Takaki Y."/>
            <person name="Nagai Y."/>
            <person name="Toyoda A."/>
            <person name="Suzuki Y."/>
            <person name="Arimoto A."/>
            <person name="Ishii H."/>
            <person name="Satoh N."/>
            <person name="Nishiyama T."/>
            <person name="Hasebe M."/>
            <person name="Maruyama T."/>
            <person name="Minagawa J."/>
            <person name="Obokata J."/>
            <person name="Shigenobu S."/>
        </authorList>
    </citation>
    <scope>NUCLEOTIDE SEQUENCE [LARGE SCALE GENOMIC DNA]</scope>
</reference>
<organism evidence="1 2">
    <name type="scientific">Elysia marginata</name>
    <dbReference type="NCBI Taxonomy" id="1093978"/>
    <lineage>
        <taxon>Eukaryota</taxon>
        <taxon>Metazoa</taxon>
        <taxon>Spiralia</taxon>
        <taxon>Lophotrochozoa</taxon>
        <taxon>Mollusca</taxon>
        <taxon>Gastropoda</taxon>
        <taxon>Heterobranchia</taxon>
        <taxon>Euthyneura</taxon>
        <taxon>Panpulmonata</taxon>
        <taxon>Sacoglossa</taxon>
        <taxon>Placobranchoidea</taxon>
        <taxon>Plakobranchidae</taxon>
        <taxon>Elysia</taxon>
    </lineage>
</organism>
<dbReference type="AlphaFoldDB" id="A0AAV4JQR4"/>
<dbReference type="Gene3D" id="3.40.630.10">
    <property type="entry name" value="Zn peptidases"/>
    <property type="match status" value="1"/>
</dbReference>
<dbReference type="EMBL" id="BMAT01003342">
    <property type="protein sequence ID" value="GFS23842.1"/>
    <property type="molecule type" value="Genomic_DNA"/>
</dbReference>
<sequence>MLYVDYDIAIVSFKALYYGSPAIPEKPKPESSAMNASIIAYTKVLAMQEHFGKAWKATGSICQPGSIWVDRHMCQTVVKLTAPDIAGLSFLTIRVLPCLKTAATVSGCEVDINQGEYTIPNLISNIELGYLLQLNAYYCGVLATPRKSPKMMPPVDVAEVSRVVPTIRPIFFIGSDVEPGTPEFKAASKTRVAHHYALAMAKALAMTAIDILHTPSTLAKVKDELKVTLAAESKIHFPPFPVTKTEVNVPIIKTEMPSDLGPVGWAKRGY</sequence>
<accession>A0AAV4JQR4</accession>
<evidence type="ECO:0000313" key="2">
    <source>
        <dbReference type="Proteomes" id="UP000762676"/>
    </source>
</evidence>
<keyword evidence="2" id="KW-1185">Reference proteome</keyword>
<proteinExistence type="predicted"/>
<gene>
    <name evidence="1" type="ORF">ElyMa_001649900</name>
</gene>